<dbReference type="PaxDb" id="3708-A0A078F7Q9"/>
<reference evidence="1 2" key="1">
    <citation type="journal article" date="2014" name="Science">
        <title>Plant genetics. Early allopolyploid evolution in the post-Neolithic Brassica napus oilseed genome.</title>
        <authorList>
            <person name="Chalhoub B."/>
            <person name="Denoeud F."/>
            <person name="Liu S."/>
            <person name="Parkin I.A."/>
            <person name="Tang H."/>
            <person name="Wang X."/>
            <person name="Chiquet J."/>
            <person name="Belcram H."/>
            <person name="Tong C."/>
            <person name="Samans B."/>
            <person name="Correa M."/>
            <person name="Da Silva C."/>
            <person name="Just J."/>
            <person name="Falentin C."/>
            <person name="Koh C.S."/>
            <person name="Le Clainche I."/>
            <person name="Bernard M."/>
            <person name="Bento P."/>
            <person name="Noel B."/>
            <person name="Labadie K."/>
            <person name="Alberti A."/>
            <person name="Charles M."/>
            <person name="Arnaud D."/>
            <person name="Guo H."/>
            <person name="Daviaud C."/>
            <person name="Alamery S."/>
            <person name="Jabbari K."/>
            <person name="Zhao M."/>
            <person name="Edger P.P."/>
            <person name="Chelaifa H."/>
            <person name="Tack D."/>
            <person name="Lassalle G."/>
            <person name="Mestiri I."/>
            <person name="Schnel N."/>
            <person name="Le Paslier M.C."/>
            <person name="Fan G."/>
            <person name="Renault V."/>
            <person name="Bayer P.E."/>
            <person name="Golicz A.A."/>
            <person name="Manoli S."/>
            <person name="Lee T.H."/>
            <person name="Thi V.H."/>
            <person name="Chalabi S."/>
            <person name="Hu Q."/>
            <person name="Fan C."/>
            <person name="Tollenaere R."/>
            <person name="Lu Y."/>
            <person name="Battail C."/>
            <person name="Shen J."/>
            <person name="Sidebottom C.H."/>
            <person name="Wang X."/>
            <person name="Canaguier A."/>
            <person name="Chauveau A."/>
            <person name="Berard A."/>
            <person name="Deniot G."/>
            <person name="Guan M."/>
            <person name="Liu Z."/>
            <person name="Sun F."/>
            <person name="Lim Y.P."/>
            <person name="Lyons E."/>
            <person name="Town C.D."/>
            <person name="Bancroft I."/>
            <person name="Wang X."/>
            <person name="Meng J."/>
            <person name="Ma J."/>
            <person name="Pires J.C."/>
            <person name="King G.J."/>
            <person name="Brunel D."/>
            <person name="Delourme R."/>
            <person name="Renard M."/>
            <person name="Aury J.M."/>
            <person name="Adams K.L."/>
            <person name="Batley J."/>
            <person name="Snowdon R.J."/>
            <person name="Tost J."/>
            <person name="Edwards D."/>
            <person name="Zhou Y."/>
            <person name="Hua W."/>
            <person name="Sharpe A.G."/>
            <person name="Paterson A.H."/>
            <person name="Guan C."/>
            <person name="Wincker P."/>
        </authorList>
    </citation>
    <scope>NUCLEOTIDE SEQUENCE [LARGE SCALE GENOMIC DNA]</scope>
    <source>
        <strain evidence="2">cv. Darmor-bzh</strain>
    </source>
</reference>
<evidence type="ECO:0000313" key="1">
    <source>
        <dbReference type="EMBL" id="CDY09074.1"/>
    </source>
</evidence>
<dbReference type="EMBL" id="LK031992">
    <property type="protein sequence ID" value="CDY09074.1"/>
    <property type="molecule type" value="Genomic_DNA"/>
</dbReference>
<dbReference type="AlphaFoldDB" id="A0A078F7Q9"/>
<evidence type="ECO:0000313" key="2">
    <source>
        <dbReference type="Proteomes" id="UP000028999"/>
    </source>
</evidence>
<dbReference type="Gramene" id="CDY09074">
    <property type="protein sequence ID" value="CDY09074"/>
    <property type="gene ID" value="GSBRNA2T00001259001"/>
</dbReference>
<sequence length="61" mass="6929">MIFYTNFLHHHGSSHGRKRSSYDPSPLSSPICDHDPRPLFLSPSQNKLDSPSLCLVGCYFH</sequence>
<name>A0A078F7Q9_BRANA</name>
<protein>
    <submittedName>
        <fullName evidence="1">BnaC08g10280D protein</fullName>
    </submittedName>
</protein>
<dbReference type="Proteomes" id="UP000028999">
    <property type="component" value="Unassembled WGS sequence"/>
</dbReference>
<gene>
    <name evidence="1" type="primary">BnaC08g10280D</name>
    <name evidence="1" type="ORF">GSBRNA2T00001259001</name>
</gene>
<accession>A0A078F7Q9</accession>
<keyword evidence="2" id="KW-1185">Reference proteome</keyword>
<organism evidence="1 2">
    <name type="scientific">Brassica napus</name>
    <name type="common">Rape</name>
    <dbReference type="NCBI Taxonomy" id="3708"/>
    <lineage>
        <taxon>Eukaryota</taxon>
        <taxon>Viridiplantae</taxon>
        <taxon>Streptophyta</taxon>
        <taxon>Embryophyta</taxon>
        <taxon>Tracheophyta</taxon>
        <taxon>Spermatophyta</taxon>
        <taxon>Magnoliopsida</taxon>
        <taxon>eudicotyledons</taxon>
        <taxon>Gunneridae</taxon>
        <taxon>Pentapetalae</taxon>
        <taxon>rosids</taxon>
        <taxon>malvids</taxon>
        <taxon>Brassicales</taxon>
        <taxon>Brassicaceae</taxon>
        <taxon>Brassiceae</taxon>
        <taxon>Brassica</taxon>
    </lineage>
</organism>
<proteinExistence type="predicted"/>